<evidence type="ECO:0000313" key="3">
    <source>
        <dbReference type="RefSeq" id="XP_015189043.1"/>
    </source>
</evidence>
<dbReference type="GeneID" id="107073103"/>
<feature type="region of interest" description="Disordered" evidence="1">
    <location>
        <begin position="1"/>
        <end position="20"/>
    </location>
</feature>
<keyword evidence="2" id="KW-1185">Reference proteome</keyword>
<proteinExistence type="predicted"/>
<protein>
    <submittedName>
        <fullName evidence="3">Uncharacterized protein LOC107073103</fullName>
    </submittedName>
</protein>
<sequence>MTSANGAPVKSRRQDSSPMWVNPCGLAAEDFNSDPEIEQLKDFDLVSQIIVQSQTALSHTSLFREDFVKECFKSDFENLHAQWKEVSYDWLPNFPELPKRLGEQLDVKHLEGSSMDEMLLKAYRFLQIFAVALEQIVWDQEENNLPFFKYFREAELKLRAVLCEVQAALVERAVPLGNDVTRDVMAEEYRSTASSATFRNLRDFLILRDYINCLEYVNQLCEYLRTTLPPS</sequence>
<dbReference type="RefSeq" id="XP_015189043.1">
    <property type="nucleotide sequence ID" value="XM_015333557.1"/>
</dbReference>
<organism evidence="2 3">
    <name type="scientific">Polistes dominula</name>
    <name type="common">European paper wasp</name>
    <name type="synonym">Vespa dominula</name>
    <dbReference type="NCBI Taxonomy" id="743375"/>
    <lineage>
        <taxon>Eukaryota</taxon>
        <taxon>Metazoa</taxon>
        <taxon>Ecdysozoa</taxon>
        <taxon>Arthropoda</taxon>
        <taxon>Hexapoda</taxon>
        <taxon>Insecta</taxon>
        <taxon>Pterygota</taxon>
        <taxon>Neoptera</taxon>
        <taxon>Endopterygota</taxon>
        <taxon>Hymenoptera</taxon>
        <taxon>Apocrita</taxon>
        <taxon>Aculeata</taxon>
        <taxon>Vespoidea</taxon>
        <taxon>Vespidae</taxon>
        <taxon>Polistinae</taxon>
        <taxon>Polistini</taxon>
        <taxon>Polistes</taxon>
    </lineage>
</organism>
<accession>A0ABM1J9A5</accession>
<gene>
    <name evidence="3" type="primary">LOC107073103</name>
</gene>
<evidence type="ECO:0000256" key="1">
    <source>
        <dbReference type="SAM" id="MobiDB-lite"/>
    </source>
</evidence>
<evidence type="ECO:0000313" key="2">
    <source>
        <dbReference type="Proteomes" id="UP000694924"/>
    </source>
</evidence>
<dbReference type="Proteomes" id="UP000694924">
    <property type="component" value="Unplaced"/>
</dbReference>
<name>A0ABM1J9A5_POLDO</name>
<reference evidence="3" key="1">
    <citation type="submission" date="2025-08" db="UniProtKB">
        <authorList>
            <consortium name="RefSeq"/>
        </authorList>
    </citation>
    <scope>IDENTIFICATION</scope>
    <source>
        <tissue evidence="3">Whole body</tissue>
    </source>
</reference>